<protein>
    <submittedName>
        <fullName evidence="2">Uncharacterized protein</fullName>
    </submittedName>
</protein>
<feature type="compositionally biased region" description="Basic and acidic residues" evidence="1">
    <location>
        <begin position="1"/>
        <end position="14"/>
    </location>
</feature>
<reference evidence="2" key="1">
    <citation type="submission" date="2023-11" db="EMBL/GenBank/DDBJ databases">
        <authorList>
            <person name="Alioto T."/>
            <person name="Alioto T."/>
            <person name="Gomez Garrido J."/>
        </authorList>
    </citation>
    <scope>NUCLEOTIDE SEQUENCE</scope>
</reference>
<name>A0AAI8YYF3_9PEZI</name>
<gene>
    <name evidence="2" type="ORF">LECACI_7A004393</name>
</gene>
<keyword evidence="3" id="KW-1185">Reference proteome</keyword>
<evidence type="ECO:0000313" key="2">
    <source>
        <dbReference type="EMBL" id="CAK4009521.1"/>
    </source>
</evidence>
<feature type="compositionally biased region" description="Acidic residues" evidence="1">
    <location>
        <begin position="142"/>
        <end position="164"/>
    </location>
</feature>
<feature type="compositionally biased region" description="Basic and acidic residues" evidence="1">
    <location>
        <begin position="124"/>
        <end position="141"/>
    </location>
</feature>
<sequence>MSNHDSAPKQDASKSSRQTGATQSSSPSSRVPFSKRQIKTAPKLSSRETRRGDFLRKVKEGRDDMRFEARGEDILRADWERERRKWEESLSQTAPILDEEVDEEAELPGWMDLGSDEVDEDEAEKLAREEDRELKALLEHMPDDDDAMEDDGEEQSLWSDDADYDALFSEVLSQQEQKQGQQSVSAPSYAMHIQSGQQAQFHGEEMDMS</sequence>
<feature type="region of interest" description="Disordered" evidence="1">
    <location>
        <begin position="84"/>
        <end position="209"/>
    </location>
</feature>
<feature type="compositionally biased region" description="Acidic residues" evidence="1">
    <location>
        <begin position="114"/>
        <end position="123"/>
    </location>
</feature>
<dbReference type="EMBL" id="CAVMBE010000024">
    <property type="protein sequence ID" value="CAK4009521.1"/>
    <property type="molecule type" value="Genomic_DNA"/>
</dbReference>
<feature type="compositionally biased region" description="Basic and acidic residues" evidence="1">
    <location>
        <begin position="45"/>
        <end position="66"/>
    </location>
</feature>
<evidence type="ECO:0000256" key="1">
    <source>
        <dbReference type="SAM" id="MobiDB-lite"/>
    </source>
</evidence>
<proteinExistence type="predicted"/>
<dbReference type="AlphaFoldDB" id="A0AAI8YYF3"/>
<evidence type="ECO:0000313" key="3">
    <source>
        <dbReference type="Proteomes" id="UP001296104"/>
    </source>
</evidence>
<feature type="compositionally biased region" description="Acidic residues" evidence="1">
    <location>
        <begin position="97"/>
        <end position="106"/>
    </location>
</feature>
<comment type="caution">
    <text evidence="2">The sequence shown here is derived from an EMBL/GenBank/DDBJ whole genome shotgun (WGS) entry which is preliminary data.</text>
</comment>
<dbReference type="Proteomes" id="UP001296104">
    <property type="component" value="Unassembled WGS sequence"/>
</dbReference>
<feature type="region of interest" description="Disordered" evidence="1">
    <location>
        <begin position="1"/>
        <end position="66"/>
    </location>
</feature>
<accession>A0AAI8YYF3</accession>
<organism evidence="2 3">
    <name type="scientific">Lecanosticta acicola</name>
    <dbReference type="NCBI Taxonomy" id="111012"/>
    <lineage>
        <taxon>Eukaryota</taxon>
        <taxon>Fungi</taxon>
        <taxon>Dikarya</taxon>
        <taxon>Ascomycota</taxon>
        <taxon>Pezizomycotina</taxon>
        <taxon>Dothideomycetes</taxon>
        <taxon>Dothideomycetidae</taxon>
        <taxon>Mycosphaerellales</taxon>
        <taxon>Mycosphaerellaceae</taxon>
        <taxon>Lecanosticta</taxon>
    </lineage>
</organism>